<keyword evidence="15" id="KW-1185">Reference proteome</keyword>
<evidence type="ECO:0000313" key="14">
    <source>
        <dbReference type="EMBL" id="PIO77414.1"/>
    </source>
</evidence>
<dbReference type="SMART" id="SM00399">
    <property type="entry name" value="ZnF_C4"/>
    <property type="match status" value="1"/>
</dbReference>
<protein>
    <submittedName>
        <fullName evidence="14">Zinc finger, C4 type</fullName>
    </submittedName>
</protein>
<dbReference type="Gene3D" id="1.10.565.10">
    <property type="entry name" value="Retinoid X Receptor"/>
    <property type="match status" value="1"/>
</dbReference>
<evidence type="ECO:0000259" key="12">
    <source>
        <dbReference type="PROSITE" id="PS51030"/>
    </source>
</evidence>
<keyword evidence="4" id="KW-0863">Zinc-finger</keyword>
<evidence type="ECO:0000256" key="6">
    <source>
        <dbReference type="ARBA" id="ARBA00023015"/>
    </source>
</evidence>
<feature type="domain" description="Nuclear receptor" evidence="12">
    <location>
        <begin position="176"/>
        <end position="251"/>
    </location>
</feature>
<sequence>MEHKSIQERRKRKIWAADNLVHKNEEGDEWAASVASGVRKLAAIEFVNVRQVILSVKGFIREQAGVEESVLSLGMADVNIDTEANSSSVISETHTINTVILSAWDISCTNDYELLEVDLPQWTPTLPEMGQACVECTDQDLITEPLREGGRAFTDGTTPIGGVVANTREREKIAEGTLCVVCADLASGIHYSVPSCNGCKTFFRRALVNKQTFTCQFSGDCVVGKSVRCVCRSCRLKKCFDMGMDPKAIQHDRDKIRYTKALKKKKEEERRLKEQSELSLKEEVGSPNSATSDQYINTSTPSSSTMMIIPELDNSAFDLESQNDVKLLVDDLMRLEEKMHMVRRACRFEPHTSATSCMYNRIGKAETIAGSAPETKRCYAMFCPQRHTTTLPSQCTLESLRLWFVRDLSLMMEWGKCLPIMDRLLLNDKLALMKAFAPIFPLLQLAYYTTSPEDNGIIISK</sequence>
<gene>
    <name evidence="14" type="ORF">TELCIR_00491</name>
</gene>
<evidence type="ECO:0000313" key="15">
    <source>
        <dbReference type="Proteomes" id="UP000230423"/>
    </source>
</evidence>
<dbReference type="InterPro" id="IPR013088">
    <property type="entry name" value="Znf_NHR/GATA"/>
</dbReference>
<keyword evidence="8" id="KW-0804">Transcription</keyword>
<dbReference type="Gene3D" id="3.30.50.10">
    <property type="entry name" value="Erythroid Transcription Factor GATA-1, subunit A"/>
    <property type="match status" value="1"/>
</dbReference>
<evidence type="ECO:0000256" key="5">
    <source>
        <dbReference type="ARBA" id="ARBA00022833"/>
    </source>
</evidence>
<dbReference type="SUPFAM" id="SSF48508">
    <property type="entry name" value="Nuclear receptor ligand-binding domain"/>
    <property type="match status" value="1"/>
</dbReference>
<feature type="region of interest" description="Disordered" evidence="11">
    <location>
        <begin position="267"/>
        <end position="300"/>
    </location>
</feature>
<dbReference type="FunFam" id="3.30.50.10:FF:000030">
    <property type="entry name" value="Nuclear Hormone Receptor family"/>
    <property type="match status" value="1"/>
</dbReference>
<evidence type="ECO:0000256" key="1">
    <source>
        <dbReference type="ARBA" id="ARBA00004123"/>
    </source>
</evidence>
<evidence type="ECO:0000256" key="3">
    <source>
        <dbReference type="ARBA" id="ARBA00022723"/>
    </source>
</evidence>
<organism evidence="14 15">
    <name type="scientific">Teladorsagia circumcincta</name>
    <name type="common">Brown stomach worm</name>
    <name type="synonym">Ostertagia circumcincta</name>
    <dbReference type="NCBI Taxonomy" id="45464"/>
    <lineage>
        <taxon>Eukaryota</taxon>
        <taxon>Metazoa</taxon>
        <taxon>Ecdysozoa</taxon>
        <taxon>Nematoda</taxon>
        <taxon>Chromadorea</taxon>
        <taxon>Rhabditida</taxon>
        <taxon>Rhabditina</taxon>
        <taxon>Rhabditomorpha</taxon>
        <taxon>Strongyloidea</taxon>
        <taxon>Trichostrongylidae</taxon>
        <taxon>Teladorsagia</taxon>
    </lineage>
</organism>
<dbReference type="GO" id="GO:0003700">
    <property type="term" value="F:DNA-binding transcription factor activity"/>
    <property type="evidence" value="ECO:0007669"/>
    <property type="project" value="InterPro"/>
</dbReference>
<dbReference type="GO" id="GO:0005634">
    <property type="term" value="C:nucleus"/>
    <property type="evidence" value="ECO:0007669"/>
    <property type="project" value="UniProtKB-SubCell"/>
</dbReference>
<evidence type="ECO:0000259" key="13">
    <source>
        <dbReference type="PROSITE" id="PS51843"/>
    </source>
</evidence>
<comment type="similarity">
    <text evidence="2">Belongs to the nuclear hormone receptor family.</text>
</comment>
<dbReference type="PRINTS" id="PR00047">
    <property type="entry name" value="STROIDFINGER"/>
</dbReference>
<evidence type="ECO:0000256" key="8">
    <source>
        <dbReference type="ARBA" id="ARBA00023163"/>
    </source>
</evidence>
<dbReference type="EMBL" id="KZ344999">
    <property type="protein sequence ID" value="PIO77414.1"/>
    <property type="molecule type" value="Genomic_DNA"/>
</dbReference>
<evidence type="ECO:0000256" key="4">
    <source>
        <dbReference type="ARBA" id="ARBA00022771"/>
    </source>
</evidence>
<name>A0A2G9V4I3_TELCI</name>
<comment type="subcellular location">
    <subcellularLocation>
        <location evidence="1">Nucleus</location>
    </subcellularLocation>
</comment>
<proteinExistence type="inferred from homology"/>
<feature type="compositionally biased region" description="Polar residues" evidence="11">
    <location>
        <begin position="286"/>
        <end position="297"/>
    </location>
</feature>
<dbReference type="InterPro" id="IPR000536">
    <property type="entry name" value="Nucl_hrmn_rcpt_lig-bd"/>
</dbReference>
<accession>A0A2G9V4I3</accession>
<dbReference type="InterPro" id="IPR001628">
    <property type="entry name" value="Znf_hrmn_rcpt"/>
</dbReference>
<keyword evidence="6" id="KW-0805">Transcription regulation</keyword>
<keyword evidence="9" id="KW-0675">Receptor</keyword>
<evidence type="ECO:0000256" key="10">
    <source>
        <dbReference type="ARBA" id="ARBA00023242"/>
    </source>
</evidence>
<dbReference type="InterPro" id="IPR035500">
    <property type="entry name" value="NHR-like_dom_sf"/>
</dbReference>
<dbReference type="OrthoDB" id="6355676at2759"/>
<dbReference type="InterPro" id="IPR049636">
    <property type="entry name" value="HNF4-like_DBD"/>
</dbReference>
<dbReference type="GO" id="GO:0008270">
    <property type="term" value="F:zinc ion binding"/>
    <property type="evidence" value="ECO:0007669"/>
    <property type="project" value="UniProtKB-KW"/>
</dbReference>
<keyword evidence="5" id="KW-0862">Zinc</keyword>
<dbReference type="AlphaFoldDB" id="A0A2G9V4I3"/>
<evidence type="ECO:0000256" key="2">
    <source>
        <dbReference type="ARBA" id="ARBA00005993"/>
    </source>
</evidence>
<evidence type="ECO:0000256" key="7">
    <source>
        <dbReference type="ARBA" id="ARBA00023125"/>
    </source>
</evidence>
<dbReference type="PROSITE" id="PS51030">
    <property type="entry name" value="NUCLEAR_REC_DBD_2"/>
    <property type="match status" value="1"/>
</dbReference>
<keyword evidence="7" id="KW-0238">DNA-binding</keyword>
<feature type="domain" description="NR LBD" evidence="13">
    <location>
        <begin position="360"/>
        <end position="461"/>
    </location>
</feature>
<feature type="compositionally biased region" description="Basic and acidic residues" evidence="11">
    <location>
        <begin position="267"/>
        <end position="284"/>
    </location>
</feature>
<dbReference type="SUPFAM" id="SSF57716">
    <property type="entry name" value="Glucocorticoid receptor-like (DNA-binding domain)"/>
    <property type="match status" value="1"/>
</dbReference>
<dbReference type="CDD" id="cd06960">
    <property type="entry name" value="NR_DBD_HNF4A"/>
    <property type="match status" value="1"/>
</dbReference>
<dbReference type="PROSITE" id="PS00031">
    <property type="entry name" value="NUCLEAR_REC_DBD_1"/>
    <property type="match status" value="1"/>
</dbReference>
<dbReference type="PANTHER" id="PTHR24083">
    <property type="entry name" value="NUCLEAR HORMONE RECEPTOR"/>
    <property type="match status" value="1"/>
</dbReference>
<dbReference type="Pfam" id="PF00105">
    <property type="entry name" value="zf-C4"/>
    <property type="match status" value="1"/>
</dbReference>
<dbReference type="Proteomes" id="UP000230423">
    <property type="component" value="Unassembled WGS sequence"/>
</dbReference>
<keyword evidence="3" id="KW-0479">Metal-binding</keyword>
<evidence type="ECO:0000256" key="11">
    <source>
        <dbReference type="SAM" id="MobiDB-lite"/>
    </source>
</evidence>
<dbReference type="InterPro" id="IPR050274">
    <property type="entry name" value="Nuclear_hormone_rcpt_NR2"/>
</dbReference>
<dbReference type="GO" id="GO:0000978">
    <property type="term" value="F:RNA polymerase II cis-regulatory region sequence-specific DNA binding"/>
    <property type="evidence" value="ECO:0007669"/>
    <property type="project" value="InterPro"/>
</dbReference>
<reference evidence="14 15" key="1">
    <citation type="submission" date="2015-09" db="EMBL/GenBank/DDBJ databases">
        <title>Draft genome of the parasitic nematode Teladorsagia circumcincta isolate WARC Sus (inbred).</title>
        <authorList>
            <person name="Mitreva M."/>
        </authorList>
    </citation>
    <scope>NUCLEOTIDE SEQUENCE [LARGE SCALE GENOMIC DNA]</scope>
    <source>
        <strain evidence="14 15">S</strain>
    </source>
</reference>
<evidence type="ECO:0000256" key="9">
    <source>
        <dbReference type="ARBA" id="ARBA00023170"/>
    </source>
</evidence>
<dbReference type="PROSITE" id="PS51843">
    <property type="entry name" value="NR_LBD"/>
    <property type="match status" value="1"/>
</dbReference>
<keyword evidence="10" id="KW-0539">Nucleus</keyword>